<feature type="compositionally biased region" description="Low complexity" evidence="16">
    <location>
        <begin position="32"/>
        <end position="48"/>
    </location>
</feature>
<comment type="subcellular location">
    <subcellularLocation>
        <location evidence="2">Golgi apparatus</location>
        <location evidence="2">trans-Golgi network membrane</location>
        <topology evidence="2">Single-pass type I membrane protein</topology>
    </subcellularLocation>
</comment>
<evidence type="ECO:0000256" key="4">
    <source>
        <dbReference type="ARBA" id="ARBA00022645"/>
    </source>
</evidence>
<reference evidence="17" key="1">
    <citation type="submission" date="2022-07" db="EMBL/GenBank/DDBJ databases">
        <title>Phylogenomic reconstructions and comparative analyses of Kickxellomycotina fungi.</title>
        <authorList>
            <person name="Reynolds N.K."/>
            <person name="Stajich J.E."/>
            <person name="Barry K."/>
            <person name="Grigoriev I.V."/>
            <person name="Crous P."/>
            <person name="Smith M.E."/>
        </authorList>
    </citation>
    <scope>NUCLEOTIDE SEQUENCE</scope>
    <source>
        <strain evidence="17">NBRC 105414</strain>
    </source>
</reference>
<feature type="region of interest" description="Disordered" evidence="16">
    <location>
        <begin position="482"/>
        <end position="510"/>
    </location>
</feature>
<evidence type="ECO:0000256" key="12">
    <source>
        <dbReference type="ARBA" id="ARBA00038895"/>
    </source>
</evidence>
<comment type="similarity">
    <text evidence="3">Belongs to the peptidase S10 family.</text>
</comment>
<dbReference type="AlphaFoldDB" id="A0A9W8HHQ0"/>
<name>A0A9W8HHQ0_9FUNG</name>
<dbReference type="EMBL" id="JANBUL010000013">
    <property type="protein sequence ID" value="KAJ2785271.1"/>
    <property type="molecule type" value="Genomic_DNA"/>
</dbReference>
<feature type="compositionally biased region" description="Pro residues" evidence="16">
    <location>
        <begin position="493"/>
        <end position="503"/>
    </location>
</feature>
<organism evidence="17 18">
    <name type="scientific">Coemansia javaensis</name>
    <dbReference type="NCBI Taxonomy" id="2761396"/>
    <lineage>
        <taxon>Eukaryota</taxon>
        <taxon>Fungi</taxon>
        <taxon>Fungi incertae sedis</taxon>
        <taxon>Zoopagomycota</taxon>
        <taxon>Kickxellomycotina</taxon>
        <taxon>Kickxellomycetes</taxon>
        <taxon>Kickxellales</taxon>
        <taxon>Kickxellaceae</taxon>
        <taxon>Coemansia</taxon>
    </lineage>
</organism>
<feature type="region of interest" description="Disordered" evidence="16">
    <location>
        <begin position="1"/>
        <end position="53"/>
    </location>
</feature>
<dbReference type="GO" id="GO:0006508">
    <property type="term" value="P:proteolysis"/>
    <property type="evidence" value="ECO:0007669"/>
    <property type="project" value="UniProtKB-KW"/>
</dbReference>
<dbReference type="Proteomes" id="UP001140217">
    <property type="component" value="Unassembled WGS sequence"/>
</dbReference>
<dbReference type="PANTHER" id="PTHR11802:SF190">
    <property type="entry name" value="PHEROMONE-PROCESSING CARBOXYPEPTIDASE KEX1"/>
    <property type="match status" value="1"/>
</dbReference>
<keyword evidence="11" id="KW-0325">Glycoprotein</keyword>
<keyword evidence="5" id="KW-0812">Transmembrane</keyword>
<keyword evidence="17" id="KW-0378">Hydrolase</keyword>
<evidence type="ECO:0000256" key="5">
    <source>
        <dbReference type="ARBA" id="ARBA00022692"/>
    </source>
</evidence>
<feature type="region of interest" description="Disordered" evidence="16">
    <location>
        <begin position="594"/>
        <end position="613"/>
    </location>
</feature>
<dbReference type="PANTHER" id="PTHR11802">
    <property type="entry name" value="SERINE PROTEASE FAMILY S10 SERINE CARBOXYPEPTIDASE"/>
    <property type="match status" value="1"/>
</dbReference>
<evidence type="ECO:0000256" key="10">
    <source>
        <dbReference type="ARBA" id="ARBA00023136"/>
    </source>
</evidence>
<dbReference type="Pfam" id="PF00450">
    <property type="entry name" value="Peptidase_S10"/>
    <property type="match status" value="1"/>
</dbReference>
<dbReference type="InterPro" id="IPR029058">
    <property type="entry name" value="AB_hydrolase_fold"/>
</dbReference>
<keyword evidence="18" id="KW-1185">Reference proteome</keyword>
<accession>A0A9W8HHQ0</accession>
<evidence type="ECO:0000256" key="15">
    <source>
        <dbReference type="ARBA" id="ARBA00042717"/>
    </source>
</evidence>
<evidence type="ECO:0000256" key="3">
    <source>
        <dbReference type="ARBA" id="ARBA00009431"/>
    </source>
</evidence>
<keyword evidence="17" id="KW-0645">Protease</keyword>
<evidence type="ECO:0000313" key="18">
    <source>
        <dbReference type="Proteomes" id="UP001140217"/>
    </source>
</evidence>
<dbReference type="InterPro" id="IPR001563">
    <property type="entry name" value="Peptidase_S10"/>
</dbReference>
<evidence type="ECO:0000256" key="2">
    <source>
        <dbReference type="ARBA" id="ARBA00004393"/>
    </source>
</evidence>
<evidence type="ECO:0000256" key="9">
    <source>
        <dbReference type="ARBA" id="ARBA00023034"/>
    </source>
</evidence>
<evidence type="ECO:0000256" key="16">
    <source>
        <dbReference type="SAM" id="MobiDB-lite"/>
    </source>
</evidence>
<evidence type="ECO:0000256" key="13">
    <source>
        <dbReference type="ARBA" id="ARBA00040403"/>
    </source>
</evidence>
<protein>
    <recommendedName>
        <fullName evidence="14">Pheromone-processing carboxypeptidase KEX1</fullName>
        <ecNumber evidence="12">3.4.16.6</ecNumber>
    </recommendedName>
    <alternativeName>
        <fullName evidence="15">Carboxypeptidase D</fullName>
    </alternativeName>
    <alternativeName>
        <fullName evidence="13">Pheromone-processing carboxypeptidase kex1</fullName>
    </alternativeName>
</protein>
<keyword evidence="8" id="KW-1133">Transmembrane helix</keyword>
<keyword evidence="4 17" id="KW-0121">Carboxypeptidase</keyword>
<dbReference type="Gene3D" id="3.40.50.1820">
    <property type="entry name" value="alpha/beta hydrolase"/>
    <property type="match status" value="1"/>
</dbReference>
<proteinExistence type="inferred from homology"/>
<dbReference type="PRINTS" id="PR00724">
    <property type="entry name" value="CRBOXYPTASEC"/>
</dbReference>
<evidence type="ECO:0000256" key="1">
    <source>
        <dbReference type="ARBA" id="ARBA00001003"/>
    </source>
</evidence>
<keyword evidence="7" id="KW-0732">Signal</keyword>
<evidence type="ECO:0000256" key="7">
    <source>
        <dbReference type="ARBA" id="ARBA00022729"/>
    </source>
</evidence>
<dbReference type="GO" id="GO:0004185">
    <property type="term" value="F:serine-type carboxypeptidase activity"/>
    <property type="evidence" value="ECO:0007669"/>
    <property type="project" value="UniProtKB-EC"/>
</dbReference>
<dbReference type="EC" id="3.4.16.6" evidence="12"/>
<comment type="catalytic activity">
    <reaction evidence="1">
        <text>Preferential release of a C-terminal arginine or lysine residue.</text>
        <dbReference type="EC" id="3.4.16.6"/>
    </reaction>
</comment>
<keyword evidence="9" id="KW-0333">Golgi apparatus</keyword>
<sequence length="613" mass="67042">MGLLRDTAQDGAARLALHTEEGSPSTKLALHTGDSATGDSSAGGNSTAEAPLPDRSEFVVRSIPFQDDKAFDSLRQYAGQMPMGGAEDVMFFWLVANATNSRNQDKLLIWLNGGPGCTSLDGVFMENGPYKFHGPNRLRFRDYSLSQQFDVLYIDQPFGTGFSMAPASDYATSFKNATKTLHDFVARFYRVFPEYRQRELYIAGESEAGVYIPYLADSMLQAPQAERFRLRGIMIGNGWVDPYPMYMSYLELLRVRGMLTPDVHKKMLAAMDKCTHEFNRAPQPVHTSACEDIPIVFLDDGGPQPGMCYNQYDLRLTDTQPDCGMNWPPEVGIFTDYLNRKDVQQAINVRSAPKTWTECNNRVNHALRTDTSPPSVSLLPHILDSIPVLFFVGKEDYLCNYIGTEWTIGNLTWAGSRGMGAAAAPAPWTIDGDEVGRVVSARGLTYALVSNASHMVGVDKPREMLDLFTAFTNGSSSNLPFRSSLRGGNADSPSPPPPPPAASPLPAGSGAGSAGKWAGLGAALLLTVLFLTCFLRRKQLLAWWAARSHSGYGPALSADGPFAADASSRDLDDAFMMHDLAKHRSHDSLDVAGLLLDDDPASSPDDEQQPRRQ</sequence>
<feature type="compositionally biased region" description="Acidic residues" evidence="16">
    <location>
        <begin position="596"/>
        <end position="607"/>
    </location>
</feature>
<dbReference type="SUPFAM" id="SSF53474">
    <property type="entry name" value="alpha/beta-Hydrolases"/>
    <property type="match status" value="1"/>
</dbReference>
<evidence type="ECO:0000256" key="14">
    <source>
        <dbReference type="ARBA" id="ARBA00040628"/>
    </source>
</evidence>
<keyword evidence="6" id="KW-0053">Apoptosis</keyword>
<evidence type="ECO:0000256" key="11">
    <source>
        <dbReference type="ARBA" id="ARBA00023180"/>
    </source>
</evidence>
<dbReference type="GO" id="GO:0005802">
    <property type="term" value="C:trans-Golgi network"/>
    <property type="evidence" value="ECO:0007669"/>
    <property type="project" value="TreeGrafter"/>
</dbReference>
<evidence type="ECO:0000313" key="17">
    <source>
        <dbReference type="EMBL" id="KAJ2785271.1"/>
    </source>
</evidence>
<comment type="caution">
    <text evidence="17">The sequence shown here is derived from an EMBL/GenBank/DDBJ whole genome shotgun (WGS) entry which is preliminary data.</text>
</comment>
<keyword evidence="10" id="KW-0472">Membrane</keyword>
<dbReference type="OrthoDB" id="443318at2759"/>
<evidence type="ECO:0000256" key="6">
    <source>
        <dbReference type="ARBA" id="ARBA00022703"/>
    </source>
</evidence>
<dbReference type="GO" id="GO:0006915">
    <property type="term" value="P:apoptotic process"/>
    <property type="evidence" value="ECO:0007669"/>
    <property type="project" value="UniProtKB-KW"/>
</dbReference>
<evidence type="ECO:0000256" key="8">
    <source>
        <dbReference type="ARBA" id="ARBA00022989"/>
    </source>
</evidence>
<gene>
    <name evidence="17" type="primary">KEX1</name>
    <name evidence="17" type="ORF">H4R18_000595</name>
</gene>